<dbReference type="InterPro" id="IPR053145">
    <property type="entry name" value="AB_hydrolase_Est10"/>
</dbReference>
<protein>
    <submittedName>
        <fullName evidence="2">Alpha/beta hydrolase</fullName>
    </submittedName>
</protein>
<keyword evidence="3" id="KW-1185">Reference proteome</keyword>
<evidence type="ECO:0000313" key="3">
    <source>
        <dbReference type="Proteomes" id="UP000250369"/>
    </source>
</evidence>
<dbReference type="RefSeq" id="WP_113034844.1">
    <property type="nucleotide sequence ID" value="NZ_QMFB01000024.1"/>
</dbReference>
<reference evidence="2 3" key="1">
    <citation type="journal article" date="2009" name="Int. J. Syst. Evol. Microbiol.">
        <title>Paenibacillus contaminans sp. nov., isolated from a contaminated laboratory plate.</title>
        <authorList>
            <person name="Chou J.H."/>
            <person name="Lee J.H."/>
            <person name="Lin M.C."/>
            <person name="Chang P.S."/>
            <person name="Arun A.B."/>
            <person name="Young C.C."/>
            <person name="Chen W.M."/>
        </authorList>
    </citation>
    <scope>NUCLEOTIDE SEQUENCE [LARGE SCALE GENOMIC DNA]</scope>
    <source>
        <strain evidence="2 3">CKOBP-6</strain>
    </source>
</reference>
<dbReference type="Pfam" id="PF00561">
    <property type="entry name" value="Abhydrolase_1"/>
    <property type="match status" value="1"/>
</dbReference>
<dbReference type="Proteomes" id="UP000250369">
    <property type="component" value="Unassembled WGS sequence"/>
</dbReference>
<dbReference type="PANTHER" id="PTHR43265:SF1">
    <property type="entry name" value="ESTERASE ESTD"/>
    <property type="match status" value="1"/>
</dbReference>
<accession>A0A329M5D8</accession>
<dbReference type="InterPro" id="IPR000073">
    <property type="entry name" value="AB_hydrolase_1"/>
</dbReference>
<name>A0A329M5D8_9BACL</name>
<evidence type="ECO:0000313" key="2">
    <source>
        <dbReference type="EMBL" id="RAV15359.1"/>
    </source>
</evidence>
<dbReference type="OrthoDB" id="9780269at2"/>
<dbReference type="GO" id="GO:0052689">
    <property type="term" value="F:carboxylic ester hydrolase activity"/>
    <property type="evidence" value="ECO:0007669"/>
    <property type="project" value="TreeGrafter"/>
</dbReference>
<dbReference type="InterPro" id="IPR029058">
    <property type="entry name" value="AB_hydrolase_fold"/>
</dbReference>
<proteinExistence type="predicted"/>
<organism evidence="2 3">
    <name type="scientific">Paenibacillus contaminans</name>
    <dbReference type="NCBI Taxonomy" id="450362"/>
    <lineage>
        <taxon>Bacteria</taxon>
        <taxon>Bacillati</taxon>
        <taxon>Bacillota</taxon>
        <taxon>Bacilli</taxon>
        <taxon>Bacillales</taxon>
        <taxon>Paenibacillaceae</taxon>
        <taxon>Paenibacillus</taxon>
    </lineage>
</organism>
<feature type="domain" description="AB hydrolase-1" evidence="1">
    <location>
        <begin position="36"/>
        <end position="166"/>
    </location>
</feature>
<comment type="caution">
    <text evidence="2">The sequence shown here is derived from an EMBL/GenBank/DDBJ whole genome shotgun (WGS) entry which is preliminary data.</text>
</comment>
<dbReference type="Gene3D" id="3.40.50.1820">
    <property type="entry name" value="alpha/beta hydrolase"/>
    <property type="match status" value="1"/>
</dbReference>
<gene>
    <name evidence="2" type="ORF">DQG23_30660</name>
</gene>
<dbReference type="PANTHER" id="PTHR43265">
    <property type="entry name" value="ESTERASE ESTD"/>
    <property type="match status" value="1"/>
</dbReference>
<keyword evidence="2" id="KW-0378">Hydrolase</keyword>
<dbReference type="AlphaFoldDB" id="A0A329M5D8"/>
<dbReference type="EMBL" id="QMFB01000024">
    <property type="protein sequence ID" value="RAV15359.1"/>
    <property type="molecule type" value="Genomic_DNA"/>
</dbReference>
<evidence type="ECO:0000259" key="1">
    <source>
        <dbReference type="Pfam" id="PF00561"/>
    </source>
</evidence>
<dbReference type="SUPFAM" id="SSF53474">
    <property type="entry name" value="alpha/beta-Hydrolases"/>
    <property type="match status" value="1"/>
</dbReference>
<sequence>MEHTISIRTATGSLAGTLHYPTNATETEAAKPCRHPLVVICHGFIGNRIGVDRLFVKAARSLSARGYMVLRFDYEGCGESEGEYGTGGLDSLIGQTRSALDYGLSIDCVDPSRVVLLGHSLGGAVALLTAAQDKRVKTLVLWAAVAHPLSDIVRVTGKRVYEEAQQVGRADHSGYAFTPDFFASLTRHHPLEQTRKFTGDVLLVHGTGDEVIPVDYCFLYEKLLWLRSQGQCDKEVILQANHTFSSLDHTEQLLERTGNWLSYIRKRNAEWLDWTI</sequence>